<protein>
    <submittedName>
        <fullName evidence="1">Uncharacterized protein</fullName>
    </submittedName>
</protein>
<keyword evidence="2" id="KW-1185">Reference proteome</keyword>
<evidence type="ECO:0000313" key="2">
    <source>
        <dbReference type="Proteomes" id="UP000828390"/>
    </source>
</evidence>
<dbReference type="Proteomes" id="UP000828390">
    <property type="component" value="Unassembled WGS sequence"/>
</dbReference>
<accession>A0A9D4JZP5</accession>
<reference evidence="1" key="2">
    <citation type="submission" date="2020-11" db="EMBL/GenBank/DDBJ databases">
        <authorList>
            <person name="McCartney M.A."/>
            <person name="Auch B."/>
            <person name="Kono T."/>
            <person name="Mallez S."/>
            <person name="Becker A."/>
            <person name="Gohl D.M."/>
            <person name="Silverstein K.A.T."/>
            <person name="Koren S."/>
            <person name="Bechman K.B."/>
            <person name="Herman A."/>
            <person name="Abrahante J.E."/>
            <person name="Garbe J."/>
        </authorList>
    </citation>
    <scope>NUCLEOTIDE SEQUENCE</scope>
    <source>
        <strain evidence="1">Duluth1</strain>
        <tissue evidence="1">Whole animal</tissue>
    </source>
</reference>
<name>A0A9D4JZP5_DREPO</name>
<comment type="caution">
    <text evidence="1">The sequence shown here is derived from an EMBL/GenBank/DDBJ whole genome shotgun (WGS) entry which is preliminary data.</text>
</comment>
<dbReference type="EMBL" id="JAIWYP010000005">
    <property type="protein sequence ID" value="KAH3826083.1"/>
    <property type="molecule type" value="Genomic_DNA"/>
</dbReference>
<proteinExistence type="predicted"/>
<gene>
    <name evidence="1" type="ORF">DPMN_127975</name>
</gene>
<organism evidence="1 2">
    <name type="scientific">Dreissena polymorpha</name>
    <name type="common">Zebra mussel</name>
    <name type="synonym">Mytilus polymorpha</name>
    <dbReference type="NCBI Taxonomy" id="45954"/>
    <lineage>
        <taxon>Eukaryota</taxon>
        <taxon>Metazoa</taxon>
        <taxon>Spiralia</taxon>
        <taxon>Lophotrochozoa</taxon>
        <taxon>Mollusca</taxon>
        <taxon>Bivalvia</taxon>
        <taxon>Autobranchia</taxon>
        <taxon>Heteroconchia</taxon>
        <taxon>Euheterodonta</taxon>
        <taxon>Imparidentia</taxon>
        <taxon>Neoheterodontei</taxon>
        <taxon>Myida</taxon>
        <taxon>Dreissenoidea</taxon>
        <taxon>Dreissenidae</taxon>
        <taxon>Dreissena</taxon>
    </lineage>
</organism>
<dbReference type="AlphaFoldDB" id="A0A9D4JZP5"/>
<sequence>MASEWAPVHKDRCNHHGLGARHDVRVPCACCQHVRHGRTQSFVRQDSHSRKR</sequence>
<reference evidence="1" key="1">
    <citation type="journal article" date="2019" name="bioRxiv">
        <title>The Genome of the Zebra Mussel, Dreissena polymorpha: A Resource for Invasive Species Research.</title>
        <authorList>
            <person name="McCartney M.A."/>
            <person name="Auch B."/>
            <person name="Kono T."/>
            <person name="Mallez S."/>
            <person name="Zhang Y."/>
            <person name="Obille A."/>
            <person name="Becker A."/>
            <person name="Abrahante J.E."/>
            <person name="Garbe J."/>
            <person name="Badalamenti J.P."/>
            <person name="Herman A."/>
            <person name="Mangelson H."/>
            <person name="Liachko I."/>
            <person name="Sullivan S."/>
            <person name="Sone E.D."/>
            <person name="Koren S."/>
            <person name="Silverstein K.A.T."/>
            <person name="Beckman K.B."/>
            <person name="Gohl D.M."/>
        </authorList>
    </citation>
    <scope>NUCLEOTIDE SEQUENCE</scope>
    <source>
        <strain evidence="1">Duluth1</strain>
        <tissue evidence="1">Whole animal</tissue>
    </source>
</reference>
<evidence type="ECO:0000313" key="1">
    <source>
        <dbReference type="EMBL" id="KAH3826083.1"/>
    </source>
</evidence>